<dbReference type="InterPro" id="IPR045733">
    <property type="entry name" value="DUF6087"/>
</dbReference>
<proteinExistence type="predicted"/>
<protein>
    <submittedName>
        <fullName evidence="2">Uncharacterized protein</fullName>
    </submittedName>
</protein>
<dbReference type="Pfam" id="PF19565">
    <property type="entry name" value="DUF6087"/>
    <property type="match status" value="1"/>
</dbReference>
<geneLocation type="plasmid" evidence="2">
    <name>pFRL4</name>
</geneLocation>
<organism evidence="2">
    <name type="scientific">Streptomyces sp. F2</name>
    <dbReference type="NCBI Taxonomy" id="317660"/>
    <lineage>
        <taxon>Bacteria</taxon>
        <taxon>Bacillati</taxon>
        <taxon>Actinomycetota</taxon>
        <taxon>Actinomycetes</taxon>
        <taxon>Kitasatosporales</taxon>
        <taxon>Streptomycetaceae</taxon>
        <taxon>Streptomyces</taxon>
    </lineage>
</organism>
<reference evidence="2" key="1">
    <citation type="submission" date="2013-09" db="EMBL/GenBank/DDBJ databases">
        <title>Complete nucleotide sequence of Streptomyces linear plasmid pFRL4.</title>
        <authorList>
            <person name="Chen Z."/>
            <person name="Fang P."/>
            <person name="Qin Z."/>
        </authorList>
    </citation>
    <scope>NUCLEOTIDE SEQUENCE</scope>
    <source>
        <plasmid evidence="2">pFRL4</plasmid>
    </source>
</reference>
<name>V9Z6E8_9ACTN</name>
<gene>
    <name evidence="2" type="ORF">pFRL4_346c</name>
</gene>
<keyword evidence="2" id="KW-0614">Plasmid</keyword>
<sequence>MRHDAPMNEEPLQEWARRREERRAAAKGRLRAVPLTEGRHRAAHIEPDAPRVIQEWNGSEWETIGVVENLDAAKALLYPTQPATEKPAEWDRPTALGPGRGRHRRTAPTEEGR</sequence>
<dbReference type="EMBL" id="KF602049">
    <property type="protein sequence ID" value="AHE39579.1"/>
    <property type="molecule type" value="Genomic_DNA"/>
</dbReference>
<feature type="region of interest" description="Disordered" evidence="1">
    <location>
        <begin position="80"/>
        <end position="113"/>
    </location>
</feature>
<dbReference type="AlphaFoldDB" id="V9Z6E8"/>
<evidence type="ECO:0000256" key="1">
    <source>
        <dbReference type="SAM" id="MobiDB-lite"/>
    </source>
</evidence>
<evidence type="ECO:0000313" key="2">
    <source>
        <dbReference type="EMBL" id="AHE39579.1"/>
    </source>
</evidence>
<accession>V9Z6E8</accession>
<feature type="region of interest" description="Disordered" evidence="1">
    <location>
        <begin position="1"/>
        <end position="20"/>
    </location>
</feature>